<keyword evidence="4 8" id="KW-0822">Tryptophan biosynthesis</keyword>
<name>A0ABT3FQE5_9BACT</name>
<evidence type="ECO:0000256" key="7">
    <source>
        <dbReference type="ARBA" id="ARBA00049047"/>
    </source>
</evidence>
<comment type="catalytic activity">
    <reaction evidence="7 8">
        <text>(1S,2R)-1-C-(indol-3-yl)glycerol 3-phosphate + L-serine = D-glyceraldehyde 3-phosphate + L-tryptophan + H2O</text>
        <dbReference type="Rhea" id="RHEA:10532"/>
        <dbReference type="ChEBI" id="CHEBI:15377"/>
        <dbReference type="ChEBI" id="CHEBI:33384"/>
        <dbReference type="ChEBI" id="CHEBI:57912"/>
        <dbReference type="ChEBI" id="CHEBI:58866"/>
        <dbReference type="ChEBI" id="CHEBI:59776"/>
        <dbReference type="EC" id="4.2.1.20"/>
    </reaction>
</comment>
<gene>
    <name evidence="8 10" type="primary">trpA</name>
    <name evidence="10" type="ORF">OKA04_13775</name>
</gene>
<evidence type="ECO:0000256" key="2">
    <source>
        <dbReference type="ARBA" id="ARBA00011270"/>
    </source>
</evidence>
<comment type="function">
    <text evidence="8">The alpha subunit is responsible for the aldol cleavage of indoleglycerol phosphate to indole and glyceraldehyde 3-phosphate.</text>
</comment>
<evidence type="ECO:0000313" key="10">
    <source>
        <dbReference type="EMBL" id="MCW1885804.1"/>
    </source>
</evidence>
<evidence type="ECO:0000256" key="8">
    <source>
        <dbReference type="HAMAP-Rule" id="MF_00131"/>
    </source>
</evidence>
<dbReference type="InterPro" id="IPR011060">
    <property type="entry name" value="RibuloseP-bd_barrel"/>
</dbReference>
<dbReference type="EC" id="4.2.1.20" evidence="8"/>
<reference evidence="10 11" key="1">
    <citation type="submission" date="2022-10" db="EMBL/GenBank/DDBJ databases">
        <title>Luteolibacter flavescens strain MCCC 1K03193, whole genome shotgun sequencing project.</title>
        <authorList>
            <person name="Zhao G."/>
            <person name="Shen L."/>
        </authorList>
    </citation>
    <scope>NUCLEOTIDE SEQUENCE [LARGE SCALE GENOMIC DNA]</scope>
    <source>
        <strain evidence="10 11">MCCC 1K03193</strain>
    </source>
</reference>
<keyword evidence="3 8" id="KW-0028">Amino-acid biosynthesis</keyword>
<dbReference type="Pfam" id="PF00290">
    <property type="entry name" value="Trp_syntA"/>
    <property type="match status" value="1"/>
</dbReference>
<evidence type="ECO:0000256" key="3">
    <source>
        <dbReference type="ARBA" id="ARBA00022605"/>
    </source>
</evidence>
<comment type="pathway">
    <text evidence="1 8">Amino-acid biosynthesis; L-tryptophan biosynthesis; L-tryptophan from chorismate: step 5/5.</text>
</comment>
<dbReference type="InterPro" id="IPR018204">
    <property type="entry name" value="Trp_synthase_alpha_AS"/>
</dbReference>
<evidence type="ECO:0000256" key="6">
    <source>
        <dbReference type="ARBA" id="ARBA00023239"/>
    </source>
</evidence>
<dbReference type="EMBL" id="JAPDDS010000007">
    <property type="protein sequence ID" value="MCW1885804.1"/>
    <property type="molecule type" value="Genomic_DNA"/>
</dbReference>
<evidence type="ECO:0000313" key="11">
    <source>
        <dbReference type="Proteomes" id="UP001207930"/>
    </source>
</evidence>
<keyword evidence="5 8" id="KW-0057">Aromatic amino acid biosynthesis</keyword>
<protein>
    <recommendedName>
        <fullName evidence="8">Tryptophan synthase alpha chain</fullName>
        <ecNumber evidence="8">4.2.1.20</ecNumber>
    </recommendedName>
</protein>
<evidence type="ECO:0000256" key="4">
    <source>
        <dbReference type="ARBA" id="ARBA00022822"/>
    </source>
</evidence>
<organism evidence="10 11">
    <name type="scientific">Luteolibacter flavescens</name>
    <dbReference type="NCBI Taxonomy" id="1859460"/>
    <lineage>
        <taxon>Bacteria</taxon>
        <taxon>Pseudomonadati</taxon>
        <taxon>Verrucomicrobiota</taxon>
        <taxon>Verrucomicrobiia</taxon>
        <taxon>Verrucomicrobiales</taxon>
        <taxon>Verrucomicrobiaceae</taxon>
        <taxon>Luteolibacter</taxon>
    </lineage>
</organism>
<keyword evidence="11" id="KW-1185">Reference proteome</keyword>
<feature type="active site" description="Proton acceptor" evidence="8">
    <location>
        <position position="49"/>
    </location>
</feature>
<dbReference type="InterPro" id="IPR002028">
    <property type="entry name" value="Trp_synthase_suA"/>
</dbReference>
<dbReference type="PROSITE" id="PS00167">
    <property type="entry name" value="TRP_SYNTHASE_ALPHA"/>
    <property type="match status" value="1"/>
</dbReference>
<sequence length="264" mass="27929">MNRIDAAFDRLRSEGKKAFVAYVAAGDPSFEASLEVIKALADAGSDVIELGLPFSDPLADGIVNQMAADRALKAGMTTARSLELIRKFRETHQTPIVLFTYLNPIFNYGFDKFHADAAAAGADGILLLDLPPDEARENDDLARGEGLNHIRLIAPTTPEDRMKLLAESAEGFIYALSRTGVTGAHGAPSEGLSELVAKIRKDAKVPVCVGFGITTPDQATMVAKAADGVIVGSAIVKQVELNPDRAAGAVRDFVTPLIAATKAV</sequence>
<comment type="similarity">
    <text evidence="8 9">Belongs to the TrpA family.</text>
</comment>
<comment type="caution">
    <text evidence="10">The sequence shown here is derived from an EMBL/GenBank/DDBJ whole genome shotgun (WGS) entry which is preliminary data.</text>
</comment>
<feature type="active site" description="Proton acceptor" evidence="8">
    <location>
        <position position="60"/>
    </location>
</feature>
<dbReference type="CDD" id="cd04724">
    <property type="entry name" value="Tryptophan_synthase_alpha"/>
    <property type="match status" value="1"/>
</dbReference>
<keyword evidence="6 8" id="KW-0456">Lyase</keyword>
<proteinExistence type="inferred from homology"/>
<dbReference type="SUPFAM" id="SSF51366">
    <property type="entry name" value="Ribulose-phoshate binding barrel"/>
    <property type="match status" value="1"/>
</dbReference>
<dbReference type="RefSeq" id="WP_264501761.1">
    <property type="nucleotide sequence ID" value="NZ_JAPDDS010000007.1"/>
</dbReference>
<dbReference type="PANTHER" id="PTHR43406">
    <property type="entry name" value="TRYPTOPHAN SYNTHASE, ALPHA CHAIN"/>
    <property type="match status" value="1"/>
</dbReference>
<dbReference type="NCBIfam" id="TIGR00262">
    <property type="entry name" value="trpA"/>
    <property type="match status" value="1"/>
</dbReference>
<dbReference type="PANTHER" id="PTHR43406:SF1">
    <property type="entry name" value="TRYPTOPHAN SYNTHASE ALPHA CHAIN, CHLOROPLASTIC"/>
    <property type="match status" value="1"/>
</dbReference>
<dbReference type="GO" id="GO:0004834">
    <property type="term" value="F:tryptophan synthase activity"/>
    <property type="evidence" value="ECO:0007669"/>
    <property type="project" value="UniProtKB-EC"/>
</dbReference>
<accession>A0ABT3FQE5</accession>
<comment type="subunit">
    <text evidence="2 8">Tetramer of two alpha and two beta chains.</text>
</comment>
<evidence type="ECO:0000256" key="1">
    <source>
        <dbReference type="ARBA" id="ARBA00004733"/>
    </source>
</evidence>
<dbReference type="InterPro" id="IPR013785">
    <property type="entry name" value="Aldolase_TIM"/>
</dbReference>
<evidence type="ECO:0000256" key="9">
    <source>
        <dbReference type="RuleBase" id="RU003662"/>
    </source>
</evidence>
<evidence type="ECO:0000256" key="5">
    <source>
        <dbReference type="ARBA" id="ARBA00023141"/>
    </source>
</evidence>
<dbReference type="HAMAP" id="MF_00131">
    <property type="entry name" value="Trp_synth_alpha"/>
    <property type="match status" value="1"/>
</dbReference>
<dbReference type="Proteomes" id="UP001207930">
    <property type="component" value="Unassembled WGS sequence"/>
</dbReference>
<dbReference type="Gene3D" id="3.20.20.70">
    <property type="entry name" value="Aldolase class I"/>
    <property type="match status" value="1"/>
</dbReference>